<dbReference type="GO" id="GO:0003723">
    <property type="term" value="F:RNA binding"/>
    <property type="evidence" value="ECO:0007669"/>
    <property type="project" value="InterPro"/>
</dbReference>
<dbReference type="PROSITE" id="PS50921">
    <property type="entry name" value="ANTAR"/>
    <property type="match status" value="1"/>
</dbReference>
<evidence type="ECO:0000313" key="2">
    <source>
        <dbReference type="EMBL" id="MCC2210238.1"/>
    </source>
</evidence>
<sequence length="174" mass="20123">MDRVVLAFSKDETADKIKMMLDGSGYDVYTVCHSKAELLRTVSDMDEVLIIMGYKLPDGTVDDVYDDLMEGQKLMSIVKAERQSSIYNQDIFVVTLPLNRQLLINSVETFVGIIERRKHRAKRTPEEEKIIRDAKAYLMETHRMSEEQAHRFIQKRSMDTGAKFIDTARMILNI</sequence>
<dbReference type="Proteomes" id="UP001198242">
    <property type="component" value="Unassembled WGS sequence"/>
</dbReference>
<reference evidence="2 3" key="1">
    <citation type="submission" date="2021-10" db="EMBL/GenBank/DDBJ databases">
        <title>Anaerobic single-cell dispensing facilitates the cultivation of human gut bacteria.</title>
        <authorList>
            <person name="Afrizal A."/>
        </authorList>
    </citation>
    <scope>NUCLEOTIDE SEQUENCE [LARGE SCALE GENOMIC DNA]</scope>
    <source>
        <strain evidence="2 3">CLA-AA-H232</strain>
    </source>
</reference>
<dbReference type="SMART" id="SM01012">
    <property type="entry name" value="ANTAR"/>
    <property type="match status" value="1"/>
</dbReference>
<proteinExistence type="predicted"/>
<dbReference type="EMBL" id="JAJEQM010000006">
    <property type="protein sequence ID" value="MCC2210238.1"/>
    <property type="molecule type" value="Genomic_DNA"/>
</dbReference>
<accession>A0AAE3DYB6</accession>
<dbReference type="Gene3D" id="1.10.10.10">
    <property type="entry name" value="Winged helix-like DNA-binding domain superfamily/Winged helix DNA-binding domain"/>
    <property type="match status" value="1"/>
</dbReference>
<dbReference type="InterPro" id="IPR036388">
    <property type="entry name" value="WH-like_DNA-bd_sf"/>
</dbReference>
<feature type="domain" description="ANTAR" evidence="1">
    <location>
        <begin position="111"/>
        <end position="172"/>
    </location>
</feature>
<dbReference type="SUPFAM" id="SSF52172">
    <property type="entry name" value="CheY-like"/>
    <property type="match status" value="1"/>
</dbReference>
<comment type="caution">
    <text evidence="2">The sequence shown here is derived from an EMBL/GenBank/DDBJ whole genome shotgun (WGS) entry which is preliminary data.</text>
</comment>
<evidence type="ECO:0000259" key="1">
    <source>
        <dbReference type="PROSITE" id="PS50921"/>
    </source>
</evidence>
<organism evidence="2 3">
    <name type="scientific">Hominilimicola fabiformis</name>
    <dbReference type="NCBI Taxonomy" id="2885356"/>
    <lineage>
        <taxon>Bacteria</taxon>
        <taxon>Bacillati</taxon>
        <taxon>Bacillota</taxon>
        <taxon>Clostridia</taxon>
        <taxon>Eubacteriales</taxon>
        <taxon>Oscillospiraceae</taxon>
        <taxon>Hominilimicola</taxon>
    </lineage>
</organism>
<dbReference type="InterPro" id="IPR011006">
    <property type="entry name" value="CheY-like_superfamily"/>
</dbReference>
<name>A0AAE3DYB6_9FIRM</name>
<keyword evidence="3" id="KW-1185">Reference proteome</keyword>
<dbReference type="Pfam" id="PF03861">
    <property type="entry name" value="ANTAR"/>
    <property type="match status" value="1"/>
</dbReference>
<dbReference type="AlphaFoldDB" id="A0AAE3DYB6"/>
<dbReference type="RefSeq" id="WP_147513606.1">
    <property type="nucleotide sequence ID" value="NZ_JAJEQM010000006.1"/>
</dbReference>
<dbReference type="InterPro" id="IPR005561">
    <property type="entry name" value="ANTAR"/>
</dbReference>
<evidence type="ECO:0000313" key="3">
    <source>
        <dbReference type="Proteomes" id="UP001198242"/>
    </source>
</evidence>
<protein>
    <submittedName>
        <fullName evidence="2">ANTAR domain-containing protein</fullName>
    </submittedName>
</protein>
<gene>
    <name evidence="2" type="ORF">LKE05_05470</name>
</gene>